<dbReference type="NCBIfam" id="TIGR02195">
    <property type="entry name" value="heptsyl_trn_II"/>
    <property type="match status" value="1"/>
</dbReference>
<dbReference type="Proteomes" id="UP000683585">
    <property type="component" value="Chromosome"/>
</dbReference>
<dbReference type="GO" id="GO:0005829">
    <property type="term" value="C:cytosol"/>
    <property type="evidence" value="ECO:0007669"/>
    <property type="project" value="TreeGrafter"/>
</dbReference>
<organism evidence="6 7">
    <name type="scientific">Candidatus Profftia tarda</name>
    <dbReference type="NCBI Taxonomy" id="1177216"/>
    <lineage>
        <taxon>Bacteria</taxon>
        <taxon>Pseudomonadati</taxon>
        <taxon>Pseudomonadota</taxon>
        <taxon>Gammaproteobacteria</taxon>
        <taxon>Enterobacterales</taxon>
        <taxon>Enterobacteriaceae</taxon>
        <taxon>Candidatus Profftia</taxon>
    </lineage>
</organism>
<protein>
    <recommendedName>
        <fullName evidence="4">lipopolysaccharide heptosyltransferase II</fullName>
        <ecNumber evidence="4">2.4.99.24</ecNumber>
    </recommendedName>
</protein>
<dbReference type="GO" id="GO:0008713">
    <property type="term" value="F:ADP-heptose-lipopolysaccharide heptosyltransferase activity"/>
    <property type="evidence" value="ECO:0007669"/>
    <property type="project" value="UniProtKB-EC"/>
</dbReference>
<dbReference type="EC" id="2.4.99.24" evidence="4"/>
<evidence type="ECO:0000256" key="2">
    <source>
        <dbReference type="ARBA" id="ARBA00022679"/>
    </source>
</evidence>
<evidence type="ECO:0000256" key="1">
    <source>
        <dbReference type="ARBA" id="ARBA00022676"/>
    </source>
</evidence>
<dbReference type="AlphaFoldDB" id="A0A8E4MEW4"/>
<dbReference type="FunFam" id="3.40.50.2000:FF:000023">
    <property type="entry name" value="ADP-heptose--LPS heptosyltransferase II"/>
    <property type="match status" value="1"/>
</dbReference>
<proteinExistence type="inferred from homology"/>
<keyword evidence="7" id="KW-1185">Reference proteome</keyword>
<keyword evidence="2 6" id="KW-0808">Transferase</keyword>
<comment type="catalytic activity">
    <reaction evidence="5">
        <text>an L-alpha-D-Hep-(1-&gt;5)-[alpha-Kdo-(2-&gt;4)]-alpha-Kdo-(2-&gt;6)-lipid A + ADP-L-glycero-beta-D-manno-heptose = an L-alpha-D-Hep-(1-&gt;3)-L-alpha-D-Hep-(1-&gt;5)-[alpha-Kdo-(2-&gt;4)]-alpha-Kdo-(2-&gt;6)-lipid A + ADP + H(+)</text>
        <dbReference type="Rhea" id="RHEA:74071"/>
        <dbReference type="ChEBI" id="CHEBI:15378"/>
        <dbReference type="ChEBI" id="CHEBI:61506"/>
        <dbReference type="ChEBI" id="CHEBI:193068"/>
        <dbReference type="ChEBI" id="CHEBI:193069"/>
        <dbReference type="ChEBI" id="CHEBI:456216"/>
        <dbReference type="EC" id="2.4.99.24"/>
    </reaction>
</comment>
<evidence type="ECO:0000313" key="7">
    <source>
        <dbReference type="Proteomes" id="UP000683585"/>
    </source>
</evidence>
<evidence type="ECO:0000256" key="5">
    <source>
        <dbReference type="ARBA" id="ARBA00047503"/>
    </source>
</evidence>
<dbReference type="GO" id="GO:0009244">
    <property type="term" value="P:lipopolysaccharide core region biosynthetic process"/>
    <property type="evidence" value="ECO:0007669"/>
    <property type="project" value="TreeGrafter"/>
</dbReference>
<dbReference type="InterPro" id="IPR051199">
    <property type="entry name" value="LPS_LOS_Heptosyltrfase"/>
</dbReference>
<dbReference type="PANTHER" id="PTHR30160:SF7">
    <property type="entry name" value="ADP-HEPTOSE--LPS HEPTOSYLTRANSFERASE 2"/>
    <property type="match status" value="1"/>
</dbReference>
<evidence type="ECO:0000313" key="6">
    <source>
        <dbReference type="EMBL" id="CAD6509569.1"/>
    </source>
</evidence>
<evidence type="ECO:0000256" key="4">
    <source>
        <dbReference type="ARBA" id="ARBA00044042"/>
    </source>
</evidence>
<reference evidence="6 7" key="1">
    <citation type="submission" date="2020-10" db="EMBL/GenBank/DDBJ databases">
        <authorList>
            <person name="Szabo G."/>
        </authorList>
    </citation>
    <scope>NUCLEOTIDE SEQUENCE [LARGE SCALE GENOMIC DNA]</scope>
    <source>
        <strain evidence="6">PROFFT</strain>
    </source>
</reference>
<dbReference type="RefSeq" id="WP_216782688.1">
    <property type="nucleotide sequence ID" value="NZ_LR890047.1"/>
</dbReference>
<dbReference type="EMBL" id="LR890047">
    <property type="protein sequence ID" value="CAD6509569.1"/>
    <property type="molecule type" value="Genomic_DNA"/>
</dbReference>
<comment type="similarity">
    <text evidence="3">Belongs to the glycosyltransferase 9 family.</text>
</comment>
<keyword evidence="1" id="KW-0328">Glycosyltransferase</keyword>
<dbReference type="PANTHER" id="PTHR30160">
    <property type="entry name" value="TETRAACYLDISACCHARIDE 4'-KINASE-RELATED"/>
    <property type="match status" value="1"/>
</dbReference>
<name>A0A8E4MEW4_9ENTR</name>
<sequence>MKILIIGPSWVGDMIMSHSLYRTLKDQNTNTKIDVIAPDWCRSLLSRMPEVNKAIDIPLGHGTLALTKRYRLGKSLRDSGYDRAYILPHSFKSALVPFFARIPFRAGWKGEMRYGLLTHVYNYPQEKALPLMVERYIALAYPQQHIKLAKTLSKPLLLPKIRLSEQEIEETADIFNLKSNRSIIGLCPGAEFGLVKRWPHYHYASLSQKLIDQGYRIVLFGSAKDHPIGTEICNALTKNAREHCLNLVGQTNLEQVVALIAACDAIVTNDSGLMHVAAAVNKPLVALYGPTSPDFTPPLSPRAIVIRLITVSYKICQKDINQQYHHSLIDIKPNTVLRALQKLLTKDSQHSCTF</sequence>
<accession>A0A8E4MEW4</accession>
<dbReference type="Pfam" id="PF01075">
    <property type="entry name" value="Glyco_transf_9"/>
    <property type="match status" value="1"/>
</dbReference>
<dbReference type="InterPro" id="IPR002201">
    <property type="entry name" value="Glyco_trans_9"/>
</dbReference>
<dbReference type="CDD" id="cd03789">
    <property type="entry name" value="GT9_LPS_heptosyltransferase"/>
    <property type="match status" value="1"/>
</dbReference>
<evidence type="ECO:0000256" key="3">
    <source>
        <dbReference type="ARBA" id="ARBA00043995"/>
    </source>
</evidence>
<dbReference type="InterPro" id="IPR011910">
    <property type="entry name" value="RfaF"/>
</dbReference>
<gene>
    <name evidence="6" type="primary">rfaF</name>
    <name evidence="6" type="ORF">PROFFT_A_02760</name>
</gene>
<dbReference type="KEGG" id="ptf:PROFFT_A_02760"/>